<proteinExistence type="predicted"/>
<dbReference type="Proteomes" id="UP001235840">
    <property type="component" value="Unassembled WGS sequence"/>
</dbReference>
<comment type="caution">
    <text evidence="2">The sequence shown here is derived from an EMBL/GenBank/DDBJ whole genome shotgun (WGS) entry which is preliminary data.</text>
</comment>
<feature type="transmembrane region" description="Helical" evidence="1">
    <location>
        <begin position="62"/>
        <end position="90"/>
    </location>
</feature>
<feature type="transmembrane region" description="Helical" evidence="1">
    <location>
        <begin position="21"/>
        <end position="42"/>
    </location>
</feature>
<accession>A0ABT9W2I5</accession>
<gene>
    <name evidence="2" type="ORF">J2S11_003255</name>
</gene>
<protein>
    <recommendedName>
        <fullName evidence="4">Beta-carotene 15,15'-monooxygenase</fullName>
    </recommendedName>
</protein>
<feature type="transmembrane region" description="Helical" evidence="1">
    <location>
        <begin position="154"/>
        <end position="180"/>
    </location>
</feature>
<keyword evidence="1" id="KW-0812">Transmembrane</keyword>
<evidence type="ECO:0000256" key="1">
    <source>
        <dbReference type="SAM" id="Phobius"/>
    </source>
</evidence>
<dbReference type="RefSeq" id="WP_307396186.1">
    <property type="nucleotide sequence ID" value="NZ_JAUSTY010000015.1"/>
</dbReference>
<evidence type="ECO:0000313" key="2">
    <source>
        <dbReference type="EMBL" id="MDQ0167330.1"/>
    </source>
</evidence>
<sequence length="298" mass="35671">MKRKAMSLNYNFMFAYKKIYLYRRIGWFLINANFFMLLYTLLDFLEELETRTINSRSRFHLIISRAIAFFAILLVVIFIVLLLSLLIYVFLSRFYENINFNFNKLLNPILLVTLLLIVPFYTNYKNKLLIYCRFFKKLLDIAILIAYEYKGSKLFFEIIIFATFVVSCMFLTLNSFYIYFDDFLLENIFGGIEEKLLVLLLFLFSGAYFSLRIFFLPDNNLRDKFIKVKSEFKLWLIVFLSTTAYLSISLFNNPGMMEIIYFSSAFLVSMVRIISTYKELSKSIDEYLEQLSFEEHYK</sequence>
<keyword evidence="3" id="KW-1185">Reference proteome</keyword>
<feature type="transmembrane region" description="Helical" evidence="1">
    <location>
        <begin position="259"/>
        <end position="277"/>
    </location>
</feature>
<name>A0ABT9W2I5_9BACI</name>
<dbReference type="EMBL" id="JAUSTY010000015">
    <property type="protein sequence ID" value="MDQ0167330.1"/>
    <property type="molecule type" value="Genomic_DNA"/>
</dbReference>
<feature type="transmembrane region" description="Helical" evidence="1">
    <location>
        <begin position="102"/>
        <end position="122"/>
    </location>
</feature>
<feature type="transmembrane region" description="Helical" evidence="1">
    <location>
        <begin position="196"/>
        <end position="214"/>
    </location>
</feature>
<evidence type="ECO:0008006" key="4">
    <source>
        <dbReference type="Google" id="ProtNLM"/>
    </source>
</evidence>
<keyword evidence="1" id="KW-0472">Membrane</keyword>
<feature type="transmembrane region" description="Helical" evidence="1">
    <location>
        <begin position="234"/>
        <end position="253"/>
    </location>
</feature>
<evidence type="ECO:0000313" key="3">
    <source>
        <dbReference type="Proteomes" id="UP001235840"/>
    </source>
</evidence>
<reference evidence="2 3" key="1">
    <citation type="submission" date="2023-07" db="EMBL/GenBank/DDBJ databases">
        <title>Genomic Encyclopedia of Type Strains, Phase IV (KMG-IV): sequencing the most valuable type-strain genomes for metagenomic binning, comparative biology and taxonomic classification.</title>
        <authorList>
            <person name="Goeker M."/>
        </authorList>
    </citation>
    <scope>NUCLEOTIDE SEQUENCE [LARGE SCALE GENOMIC DNA]</scope>
    <source>
        <strain evidence="2 3">DSM 12751</strain>
    </source>
</reference>
<keyword evidence="1" id="KW-1133">Transmembrane helix</keyword>
<organism evidence="2 3">
    <name type="scientific">Caldalkalibacillus horti</name>
    <dbReference type="NCBI Taxonomy" id="77523"/>
    <lineage>
        <taxon>Bacteria</taxon>
        <taxon>Bacillati</taxon>
        <taxon>Bacillota</taxon>
        <taxon>Bacilli</taxon>
        <taxon>Bacillales</taxon>
        <taxon>Bacillaceae</taxon>
        <taxon>Caldalkalibacillus</taxon>
    </lineage>
</organism>